<name>A0A8J3GDE6_9BACT</name>
<comment type="caution">
    <text evidence="1">The sequence shown here is derived from an EMBL/GenBank/DDBJ whole genome shotgun (WGS) entry which is preliminary data.</text>
</comment>
<dbReference type="RefSeq" id="WP_189513950.1">
    <property type="nucleotide sequence ID" value="NZ_BMXG01000009.1"/>
</dbReference>
<dbReference type="EMBL" id="BMXG01000009">
    <property type="protein sequence ID" value="GHC00914.1"/>
    <property type="molecule type" value="Genomic_DNA"/>
</dbReference>
<dbReference type="Pfam" id="PF00300">
    <property type="entry name" value="His_Phos_1"/>
    <property type="match status" value="1"/>
</dbReference>
<organism evidence="1 2">
    <name type="scientific">Cerasicoccus arenae</name>
    <dbReference type="NCBI Taxonomy" id="424488"/>
    <lineage>
        <taxon>Bacteria</taxon>
        <taxon>Pseudomonadati</taxon>
        <taxon>Verrucomicrobiota</taxon>
        <taxon>Opitutia</taxon>
        <taxon>Puniceicoccales</taxon>
        <taxon>Cerasicoccaceae</taxon>
        <taxon>Cerasicoccus</taxon>
    </lineage>
</organism>
<evidence type="ECO:0000313" key="1">
    <source>
        <dbReference type="EMBL" id="GHC00914.1"/>
    </source>
</evidence>
<dbReference type="SMART" id="SM00855">
    <property type="entry name" value="PGAM"/>
    <property type="match status" value="1"/>
</dbReference>
<gene>
    <name evidence="1" type="ORF">GCM10007047_16580</name>
</gene>
<dbReference type="GO" id="GO:0005737">
    <property type="term" value="C:cytoplasm"/>
    <property type="evidence" value="ECO:0007669"/>
    <property type="project" value="InterPro"/>
</dbReference>
<reference evidence="1" key="1">
    <citation type="journal article" date="2014" name="Int. J. Syst. Evol. Microbiol.">
        <title>Complete genome sequence of Corynebacterium casei LMG S-19264T (=DSM 44701T), isolated from a smear-ripened cheese.</title>
        <authorList>
            <consortium name="US DOE Joint Genome Institute (JGI-PGF)"/>
            <person name="Walter F."/>
            <person name="Albersmeier A."/>
            <person name="Kalinowski J."/>
            <person name="Ruckert C."/>
        </authorList>
    </citation>
    <scope>NUCLEOTIDE SEQUENCE</scope>
    <source>
        <strain evidence="1">KCTC 12870</strain>
    </source>
</reference>
<evidence type="ECO:0008006" key="3">
    <source>
        <dbReference type="Google" id="ProtNLM"/>
    </source>
</evidence>
<keyword evidence="2" id="KW-1185">Reference proteome</keyword>
<dbReference type="SUPFAM" id="SSF53254">
    <property type="entry name" value="Phosphoglycerate mutase-like"/>
    <property type="match status" value="1"/>
</dbReference>
<dbReference type="InterPro" id="IPR029033">
    <property type="entry name" value="His_PPase_superfam"/>
</dbReference>
<protein>
    <recommendedName>
        <fullName evidence="3">Phosphohistidine phosphatase SixA</fullName>
    </recommendedName>
</protein>
<dbReference type="CDD" id="cd07067">
    <property type="entry name" value="HP_PGM_like"/>
    <property type="match status" value="1"/>
</dbReference>
<sequence length="164" mass="18010">MRLYLLRHAEASYDAPSDSERELTPKGEKSIEKLCGLLKPKEFGDLLAVHHSTLLRAKQTAQLFREGLGLSIPQIEIAGLAPENDPLALLSFLHGSDKDLMIVGHNPHLSILTAWLLTGNPSADCIDFKKSGLLCLERGSGPSFRRPAGVWVLSWFLTNNPVSN</sequence>
<dbReference type="InterPro" id="IPR004449">
    <property type="entry name" value="SixA"/>
</dbReference>
<dbReference type="AlphaFoldDB" id="A0A8J3GDE6"/>
<dbReference type="InterPro" id="IPR013078">
    <property type="entry name" value="His_Pase_superF_clade-1"/>
</dbReference>
<dbReference type="Gene3D" id="3.40.50.1240">
    <property type="entry name" value="Phosphoglycerate mutase-like"/>
    <property type="match status" value="1"/>
</dbReference>
<dbReference type="NCBIfam" id="TIGR00249">
    <property type="entry name" value="sixA"/>
    <property type="match status" value="1"/>
</dbReference>
<dbReference type="Proteomes" id="UP000642829">
    <property type="component" value="Unassembled WGS sequence"/>
</dbReference>
<proteinExistence type="predicted"/>
<accession>A0A8J3GDE6</accession>
<dbReference type="GO" id="GO:0101006">
    <property type="term" value="F:protein histidine phosphatase activity"/>
    <property type="evidence" value="ECO:0007669"/>
    <property type="project" value="InterPro"/>
</dbReference>
<reference evidence="1" key="2">
    <citation type="submission" date="2020-09" db="EMBL/GenBank/DDBJ databases">
        <authorList>
            <person name="Sun Q."/>
            <person name="Kim S."/>
        </authorList>
    </citation>
    <scope>NUCLEOTIDE SEQUENCE</scope>
    <source>
        <strain evidence="1">KCTC 12870</strain>
    </source>
</reference>
<evidence type="ECO:0000313" key="2">
    <source>
        <dbReference type="Proteomes" id="UP000642829"/>
    </source>
</evidence>